<keyword evidence="3 6" id="KW-0378">Hydrolase</keyword>
<dbReference type="PANTHER" id="PTHR34217">
    <property type="entry name" value="METAL-DEPENDENT CARBOXYPEPTIDASE"/>
    <property type="match status" value="1"/>
</dbReference>
<dbReference type="Pfam" id="PF01432">
    <property type="entry name" value="Peptidase_M3"/>
    <property type="match status" value="1"/>
</dbReference>
<name>A0ABU6KML1_9BACI</name>
<dbReference type="RefSeq" id="WP_327609323.1">
    <property type="nucleotide sequence ID" value="NZ_JARZFX010000019.1"/>
</dbReference>
<keyword evidence="2 6" id="KW-0479">Metal-binding</keyword>
<keyword evidence="9" id="KW-1185">Reference proteome</keyword>
<keyword evidence="5 6" id="KW-0482">Metalloprotease</keyword>
<evidence type="ECO:0000256" key="1">
    <source>
        <dbReference type="ARBA" id="ARBA00022670"/>
    </source>
</evidence>
<comment type="caution">
    <text evidence="8">The sequence shown here is derived from an EMBL/GenBank/DDBJ whole genome shotgun (WGS) entry which is preliminary data.</text>
</comment>
<dbReference type="Proteomes" id="UP001335737">
    <property type="component" value="Unassembled WGS sequence"/>
</dbReference>
<protein>
    <submittedName>
        <fullName evidence="8">M3 family metallopeptidase</fullName>
    </submittedName>
</protein>
<evidence type="ECO:0000256" key="5">
    <source>
        <dbReference type="ARBA" id="ARBA00023049"/>
    </source>
</evidence>
<dbReference type="SUPFAM" id="SSF55486">
    <property type="entry name" value="Metalloproteases ('zincins'), catalytic domain"/>
    <property type="match status" value="1"/>
</dbReference>
<evidence type="ECO:0000256" key="6">
    <source>
        <dbReference type="RuleBase" id="RU003435"/>
    </source>
</evidence>
<evidence type="ECO:0000256" key="3">
    <source>
        <dbReference type="ARBA" id="ARBA00022801"/>
    </source>
</evidence>
<dbReference type="EMBL" id="JARZFX010000019">
    <property type="protein sequence ID" value="MEC5425792.1"/>
    <property type="molecule type" value="Genomic_DNA"/>
</dbReference>
<evidence type="ECO:0000256" key="4">
    <source>
        <dbReference type="ARBA" id="ARBA00022833"/>
    </source>
</evidence>
<accession>A0ABU6KML1</accession>
<comment type="cofactor">
    <cofactor evidence="6">
        <name>Zn(2+)</name>
        <dbReference type="ChEBI" id="CHEBI:29105"/>
    </cofactor>
    <text evidence="6">Binds 1 zinc ion.</text>
</comment>
<dbReference type="Gene3D" id="1.10.1370.30">
    <property type="match status" value="1"/>
</dbReference>
<evidence type="ECO:0000313" key="8">
    <source>
        <dbReference type="EMBL" id="MEC5425792.1"/>
    </source>
</evidence>
<keyword evidence="4 6" id="KW-0862">Zinc</keyword>
<sequence length="580" mass="66843">METFNTLVRWDLSNLLCGPDLEKFEDYLSSIQEKLTEIEEYLKTNTLNDGELTSISQIIKNIESAESFYYCLTTENINSPRLTSLNGFISVLKSQVSFILSNLQEDLSNMSENQLANWSNNIYQKSLIVDLLKDAETTTREEKVVSNFARETLAGLEDLYIQVRNNIKIDPVSGGNEISFAEAINLALAHPEQSKRIQVFNELNKTLETQANIFASIYNQMVGLRLNENKIKKVDYLDESLKLNGISRPILNAMWNAVESNIQELSSYFKIKEEIGTEKPSWYELMTSSQNESIQITFSQAVEEITRSLLNIDSNMCEFVRSTITQRWVDAEQRGTKPPGGFCAPFIPEGESRISLSFDNSIDSARRLAHELGHAWHFKQMKDTPSIHFSDDTFEMTMAETSSVFFETAFIDYIIQNTKEVSVKRAILGSKIERSLNYLMSIRGAFLFENEFYERRKKGQLNAKQLEELSLTCQEKAYGDSLSEYESFVWIKYGQFYQANVPFYNYPYTFGFLLSIGLLELAKEDKQFKQKFQGFLSETGILPLEQLFKKHFNIDLSQPDFWQQSVQRSIQDIELYNHSL</sequence>
<organism evidence="8 9">
    <name type="scientific">Virgibacillus tibetensis</name>
    <dbReference type="NCBI Taxonomy" id="3042313"/>
    <lineage>
        <taxon>Bacteria</taxon>
        <taxon>Bacillati</taxon>
        <taxon>Bacillota</taxon>
        <taxon>Bacilli</taxon>
        <taxon>Bacillales</taxon>
        <taxon>Bacillaceae</taxon>
        <taxon>Virgibacillus</taxon>
    </lineage>
</organism>
<keyword evidence="1 6" id="KW-0645">Protease</keyword>
<feature type="domain" description="Peptidase M3A/M3B catalytic" evidence="7">
    <location>
        <begin position="190"/>
        <end position="566"/>
    </location>
</feature>
<dbReference type="InterPro" id="IPR001333">
    <property type="entry name" value="Peptidase_M32_Taq"/>
</dbReference>
<comment type="similarity">
    <text evidence="6">Belongs to the peptidase M3 family.</text>
</comment>
<gene>
    <name evidence="8" type="ORF">QGM71_20200</name>
</gene>
<dbReference type="InterPro" id="IPR001567">
    <property type="entry name" value="Pept_M3A_M3B_dom"/>
</dbReference>
<proteinExistence type="inferred from homology"/>
<evidence type="ECO:0000259" key="7">
    <source>
        <dbReference type="Pfam" id="PF01432"/>
    </source>
</evidence>
<dbReference type="PANTHER" id="PTHR34217:SF1">
    <property type="entry name" value="CARBOXYPEPTIDASE 1"/>
    <property type="match status" value="1"/>
</dbReference>
<evidence type="ECO:0000313" key="9">
    <source>
        <dbReference type="Proteomes" id="UP001335737"/>
    </source>
</evidence>
<evidence type="ECO:0000256" key="2">
    <source>
        <dbReference type="ARBA" id="ARBA00022723"/>
    </source>
</evidence>
<reference evidence="8 9" key="1">
    <citation type="journal article" date="2024" name="Int. J. Syst. Evol. Microbiol.">
        <title>Virgibacillus tibetensis sp. nov., isolated from salt lake on the Tibetan Plateau of China.</title>
        <authorList>
            <person name="Phurbu D."/>
            <person name="Liu Z.-X."/>
            <person name="Wang R."/>
            <person name="Zheng Y.-Y."/>
            <person name="Liu H.-C."/>
            <person name="Zhou Y.-G."/>
            <person name="Yu Y.-J."/>
            <person name="Li A.-H."/>
        </authorList>
    </citation>
    <scope>NUCLEOTIDE SEQUENCE [LARGE SCALE GENOMIC DNA]</scope>
    <source>
        <strain evidence="8 9">C22-A2</strain>
    </source>
</reference>